<evidence type="ECO:0000259" key="7">
    <source>
        <dbReference type="SMART" id="SM00842"/>
    </source>
</evidence>
<keyword evidence="3 5" id="KW-0472">Membrane</keyword>
<dbReference type="Pfam" id="PF02491">
    <property type="entry name" value="SHS2_FTSA"/>
    <property type="match status" value="1"/>
</dbReference>
<comment type="subunit">
    <text evidence="5">Self-interacts. Interacts with FtsZ.</text>
</comment>
<dbReference type="Gene3D" id="3.30.1490.110">
    <property type="match status" value="1"/>
</dbReference>
<keyword evidence="2 5" id="KW-0132">Cell division</keyword>
<feature type="domain" description="SHS2" evidence="7">
    <location>
        <begin position="7"/>
        <end position="195"/>
    </location>
</feature>
<sequence>MDNYNLVAGLDIGAAKTVILVGEMNDHGELNIIGAGEHSTQGLRKGSIVDIEGVTNTIRQALAQAERMCDCHLRNVYLAVTGTHLSSMNNKGVIAITNRNREISSDDVTRVLQASKVVALPQDRKIIHIHPRQYTVDGHEGIVDPVGMAGARLEVEINIVSASGTALQNLLRCVNKAGLQEEELLPAGLASAEAVLLPEEKDLGCLLVDIGGSVTDCAIFDQGRLWASSVIPVGGNLITNDIAIGLRIPVELAEEIKIDHGCVSHSLVIAQETIALPDIIVQETKKVAPKTLTGIIEPRMREILSLIKDEVKRVGYRGVFPGGMIITGGAAQLTGLAELAAEEMDLPVRIGYPKEIKGVSEAVHSPAYATAAGLVLYGAGNLSYLQAAPAGERFFGGVVNRVKHLFGDFFA</sequence>
<protein>
    <recommendedName>
        <fullName evidence="5 6">Cell division protein FtsA</fullName>
    </recommendedName>
</protein>
<keyword evidence="9" id="KW-1185">Reference proteome</keyword>
<evidence type="ECO:0000256" key="3">
    <source>
        <dbReference type="ARBA" id="ARBA00023136"/>
    </source>
</evidence>
<dbReference type="InterPro" id="IPR043129">
    <property type="entry name" value="ATPase_NBD"/>
</dbReference>
<keyword evidence="4 5" id="KW-0131">Cell cycle</keyword>
<proteinExistence type="inferred from homology"/>
<dbReference type="SMART" id="SM00842">
    <property type="entry name" value="FtsA"/>
    <property type="match status" value="1"/>
</dbReference>
<evidence type="ECO:0000256" key="5">
    <source>
        <dbReference type="HAMAP-Rule" id="MF_02033"/>
    </source>
</evidence>
<evidence type="ECO:0000256" key="1">
    <source>
        <dbReference type="ARBA" id="ARBA00022475"/>
    </source>
</evidence>
<dbReference type="PANTHER" id="PTHR32432">
    <property type="entry name" value="CELL DIVISION PROTEIN FTSA-RELATED"/>
    <property type="match status" value="1"/>
</dbReference>
<dbReference type="NCBIfam" id="TIGR01174">
    <property type="entry name" value="ftsA"/>
    <property type="match status" value="1"/>
</dbReference>
<reference evidence="8 9" key="1">
    <citation type="submission" date="2022-08" db="EMBL/GenBank/DDBJ databases">
        <title>Proteogenomics of the novel Dehalobacterium formicoaceticum strain EZ94 highlights a key role of methyltransferases during anaerobic dichloromethane degradation.</title>
        <authorList>
            <person name="Wasmund K."/>
        </authorList>
    </citation>
    <scope>NUCLEOTIDE SEQUENCE [LARGE SCALE GENOMIC DNA]</scope>
    <source>
        <strain evidence="8 9">EZ94</strain>
    </source>
</reference>
<dbReference type="Proteomes" id="UP001524944">
    <property type="component" value="Unassembled WGS sequence"/>
</dbReference>
<evidence type="ECO:0000313" key="9">
    <source>
        <dbReference type="Proteomes" id="UP001524944"/>
    </source>
</evidence>
<gene>
    <name evidence="5 8" type="primary">ftsA</name>
    <name evidence="8" type="ORF">NVS47_02975</name>
</gene>
<comment type="similarity">
    <text evidence="5 6">Belongs to the FtsA/MreB family.</text>
</comment>
<dbReference type="PIRSF" id="PIRSF003101">
    <property type="entry name" value="FtsA"/>
    <property type="match status" value="1"/>
</dbReference>
<dbReference type="InterPro" id="IPR050696">
    <property type="entry name" value="FtsA/MreB"/>
</dbReference>
<dbReference type="Gene3D" id="3.30.420.40">
    <property type="match status" value="2"/>
</dbReference>
<name>A0ABT1Y0T5_9FIRM</name>
<dbReference type="SUPFAM" id="SSF53067">
    <property type="entry name" value="Actin-like ATPase domain"/>
    <property type="match status" value="2"/>
</dbReference>
<dbReference type="GO" id="GO:0051301">
    <property type="term" value="P:cell division"/>
    <property type="evidence" value="ECO:0007669"/>
    <property type="project" value="UniProtKB-KW"/>
</dbReference>
<dbReference type="InterPro" id="IPR003494">
    <property type="entry name" value="SHS2_FtsA"/>
</dbReference>
<comment type="caution">
    <text evidence="8">The sequence shown here is derived from an EMBL/GenBank/DDBJ whole genome shotgun (WGS) entry which is preliminary data.</text>
</comment>
<keyword evidence="1 5" id="KW-1003">Cell membrane</keyword>
<evidence type="ECO:0000256" key="4">
    <source>
        <dbReference type="ARBA" id="ARBA00023306"/>
    </source>
</evidence>
<organism evidence="8 9">
    <name type="scientific">Dehalobacterium formicoaceticum</name>
    <dbReference type="NCBI Taxonomy" id="51515"/>
    <lineage>
        <taxon>Bacteria</taxon>
        <taxon>Bacillati</taxon>
        <taxon>Bacillota</taxon>
        <taxon>Clostridia</taxon>
        <taxon>Eubacteriales</taxon>
        <taxon>Peptococcaceae</taxon>
        <taxon>Dehalobacterium</taxon>
    </lineage>
</organism>
<comment type="function">
    <text evidence="5 6">Cell division protein that is involved in the assembly of the Z ring. May serve as a membrane anchor for the Z ring.</text>
</comment>
<evidence type="ECO:0000256" key="6">
    <source>
        <dbReference type="PIRNR" id="PIRNR003101"/>
    </source>
</evidence>
<dbReference type="InterPro" id="IPR020823">
    <property type="entry name" value="Cell_div_FtsA"/>
</dbReference>
<dbReference type="CDD" id="cd24048">
    <property type="entry name" value="ASKHA_NBD_FtsA"/>
    <property type="match status" value="1"/>
</dbReference>
<dbReference type="RefSeq" id="WP_157677382.1">
    <property type="nucleotide sequence ID" value="NZ_CP022121.1"/>
</dbReference>
<dbReference type="PANTHER" id="PTHR32432:SF4">
    <property type="entry name" value="CELL DIVISION PROTEIN FTSA"/>
    <property type="match status" value="1"/>
</dbReference>
<comment type="subcellular location">
    <subcellularLocation>
        <location evidence="5">Cell membrane</location>
        <topology evidence="5">Peripheral membrane protein</topology>
        <orientation evidence="5">Cytoplasmic side</orientation>
    </subcellularLocation>
    <text evidence="5">Localizes to the Z ring in an FtsZ-dependent manner. Targeted to the membrane through a conserved C-terminal amphipathic helix.</text>
</comment>
<dbReference type="EMBL" id="JANPWE010000001">
    <property type="protein sequence ID" value="MCR6544484.1"/>
    <property type="molecule type" value="Genomic_DNA"/>
</dbReference>
<evidence type="ECO:0000313" key="8">
    <source>
        <dbReference type="EMBL" id="MCR6544484.1"/>
    </source>
</evidence>
<evidence type="ECO:0000256" key="2">
    <source>
        <dbReference type="ARBA" id="ARBA00022618"/>
    </source>
</evidence>
<dbReference type="Pfam" id="PF14450">
    <property type="entry name" value="FtsA"/>
    <property type="match status" value="1"/>
</dbReference>
<dbReference type="HAMAP" id="MF_02033">
    <property type="entry name" value="FtsA"/>
    <property type="match status" value="1"/>
</dbReference>
<accession>A0ABT1Y0T5</accession>